<dbReference type="RefSeq" id="WP_194106163.1">
    <property type="nucleotide sequence ID" value="NZ_JADFFM010000001.1"/>
</dbReference>
<keyword evidence="3" id="KW-1185">Reference proteome</keyword>
<reference evidence="2 3" key="1">
    <citation type="submission" date="2020-10" db="EMBL/GenBank/DDBJ databases">
        <title>Mucilaginibacter mali sp. nov., isolated from rhizosphere soil of apple orchard.</title>
        <authorList>
            <person name="Lee J.-S."/>
            <person name="Kim H.S."/>
            <person name="Kim J.-S."/>
        </authorList>
    </citation>
    <scope>NUCLEOTIDE SEQUENCE [LARGE SCALE GENOMIC DNA]</scope>
    <source>
        <strain evidence="2 3">KCTC 23157</strain>
    </source>
</reference>
<evidence type="ECO:0000313" key="2">
    <source>
        <dbReference type="EMBL" id="MBE9666823.1"/>
    </source>
</evidence>
<dbReference type="EMBL" id="JADFFM010000001">
    <property type="protein sequence ID" value="MBE9666823.1"/>
    <property type="molecule type" value="Genomic_DNA"/>
</dbReference>
<accession>A0ABR9XII2</accession>
<dbReference type="Pfam" id="PF18676">
    <property type="entry name" value="MBG_2"/>
    <property type="match status" value="4"/>
</dbReference>
<gene>
    <name evidence="2" type="ORF">IRJ18_10665</name>
</gene>
<protein>
    <submittedName>
        <fullName evidence="2">Gliding motility-associated C-terminal domain-containing protein</fullName>
    </submittedName>
</protein>
<dbReference type="InterPro" id="IPR026341">
    <property type="entry name" value="T9SS_type_B"/>
</dbReference>
<dbReference type="InterPro" id="IPR041286">
    <property type="entry name" value="MBG_2"/>
</dbReference>
<feature type="domain" description="MBG" evidence="1">
    <location>
        <begin position="244"/>
        <end position="328"/>
    </location>
</feature>
<name>A0ABR9XII2_9SPHI</name>
<dbReference type="NCBIfam" id="TIGR04131">
    <property type="entry name" value="Bac_Flav_CTERM"/>
    <property type="match status" value="1"/>
</dbReference>
<sequence length="589" mass="60661">MTKRLFYLIIILIGFVISFNKSEACVVKGIIYKDANFKSSYATPVINESGTPGYLSTTYGTASTAANFTVSGTNMTAGILVTPPMGYEVSVNNSTFYSTLTIGSAGNIPNTIIYIRLMATASSGNYGGNIVLSSSGAANVNVATTNSTINKAPLTVTANNANKMYGTTLTGGAGSQAFTVTGLQNGETIGSVTIAYGTGAQATDPVGTYTSCVAIGSATGGTFSANNYNITYVGANIIVNPAPLVVIADDVSKVYGTTITGGPGSKAFTTAGLQNGETVGTVTIGYGTGAAAADVAGAYIDCVTIAAATGGSFTSHNYIITYVPGKLTVVPAALSIYADDVTKVYGTVLQGGPGYTAFTSSGLQNGETIGSVLVGYGTAGAADAHVGNCRSCVTVANATGGTFNPFNYKITYEPGNILVTPAPLTIIADDKIKQYGEPNPVLTASYSGLVNGDSPAQLTIKPIITTPATDISPPGSYPITATGALSPDYTITYVPGTLLIVEAYAIPNAFTPNGDGINDTWHIQFLDSYHHCTVSVYNRFGQSVFYANDYGTPWDGTFQGGALPAGVYYYVIDLKNINKHLAGYITIIR</sequence>
<feature type="domain" description="MBG" evidence="1">
    <location>
        <begin position="154"/>
        <end position="236"/>
    </location>
</feature>
<feature type="domain" description="MBG" evidence="1">
    <location>
        <begin position="334"/>
        <end position="416"/>
    </location>
</feature>
<feature type="domain" description="MBG" evidence="1">
    <location>
        <begin position="424"/>
        <end position="498"/>
    </location>
</feature>
<dbReference type="Gene3D" id="3.30.160.710">
    <property type="match status" value="1"/>
</dbReference>
<evidence type="ECO:0000259" key="1">
    <source>
        <dbReference type="Pfam" id="PF18676"/>
    </source>
</evidence>
<evidence type="ECO:0000313" key="3">
    <source>
        <dbReference type="Proteomes" id="UP000632774"/>
    </source>
</evidence>
<dbReference type="Pfam" id="PF13585">
    <property type="entry name" value="CHU_C"/>
    <property type="match status" value="1"/>
</dbReference>
<dbReference type="Proteomes" id="UP000632774">
    <property type="component" value="Unassembled WGS sequence"/>
</dbReference>
<organism evidence="2 3">
    <name type="scientific">Mucilaginibacter boryungensis</name>
    <dbReference type="NCBI Taxonomy" id="768480"/>
    <lineage>
        <taxon>Bacteria</taxon>
        <taxon>Pseudomonadati</taxon>
        <taxon>Bacteroidota</taxon>
        <taxon>Sphingobacteriia</taxon>
        <taxon>Sphingobacteriales</taxon>
        <taxon>Sphingobacteriaceae</taxon>
        <taxon>Mucilaginibacter</taxon>
    </lineage>
</organism>
<proteinExistence type="predicted"/>
<comment type="caution">
    <text evidence="2">The sequence shown here is derived from an EMBL/GenBank/DDBJ whole genome shotgun (WGS) entry which is preliminary data.</text>
</comment>